<evidence type="ECO:0000313" key="2">
    <source>
        <dbReference type="Proteomes" id="UP000034838"/>
    </source>
</evidence>
<protein>
    <submittedName>
        <fullName evidence="1">Uncharacterized protein</fullName>
    </submittedName>
</protein>
<dbReference type="AlphaFoldDB" id="A0A1J4PXC3"/>
<gene>
    <name evidence="1" type="ORF">VT52_021395</name>
</gene>
<proteinExistence type="predicted"/>
<sequence>MSECRGVGDARDREFSFRLVADGPGGLGEIVGLVPVWMVKASSAETGDGVAALAGLALAGLLAAPRCQATAVP</sequence>
<organism evidence="1 2">
    <name type="scientific">Streptomyces malaysiense</name>
    <dbReference type="NCBI Taxonomy" id="1428626"/>
    <lineage>
        <taxon>Bacteria</taxon>
        <taxon>Bacillati</taxon>
        <taxon>Actinomycetota</taxon>
        <taxon>Actinomycetes</taxon>
        <taxon>Kitasatosporales</taxon>
        <taxon>Streptomycetaceae</taxon>
        <taxon>Streptomyces</taxon>
    </lineage>
</organism>
<reference evidence="1" key="1">
    <citation type="submission" date="2016-10" db="EMBL/GenBank/DDBJ databases">
        <title>Genome sequence of Streptomyces malaysiense MUSC 136.</title>
        <authorList>
            <person name="Lee L.-H."/>
            <person name="Ser H.-L."/>
        </authorList>
    </citation>
    <scope>NUCLEOTIDE SEQUENCE [LARGE SCALE GENOMIC DNA]</scope>
    <source>
        <strain evidence="1">MUSC 136</strain>
    </source>
</reference>
<comment type="caution">
    <text evidence="1">The sequence shown here is derived from an EMBL/GenBank/DDBJ whole genome shotgun (WGS) entry which is preliminary data.</text>
</comment>
<name>A0A1J4PXC3_9ACTN</name>
<evidence type="ECO:0000313" key="1">
    <source>
        <dbReference type="EMBL" id="OIK25579.1"/>
    </source>
</evidence>
<keyword evidence="2" id="KW-1185">Reference proteome</keyword>
<dbReference type="Proteomes" id="UP000034838">
    <property type="component" value="Unassembled WGS sequence"/>
</dbReference>
<accession>A0A1J4PXC3</accession>
<dbReference type="EMBL" id="LBDA02000051">
    <property type="protein sequence ID" value="OIK25579.1"/>
    <property type="molecule type" value="Genomic_DNA"/>
</dbReference>